<feature type="transmembrane region" description="Helical" evidence="8">
    <location>
        <begin position="359"/>
        <end position="380"/>
    </location>
</feature>
<feature type="transmembrane region" description="Helical" evidence="8">
    <location>
        <begin position="854"/>
        <end position="872"/>
    </location>
</feature>
<dbReference type="EMBL" id="CABR01000032">
    <property type="protein sequence ID" value="CBI09463.1"/>
    <property type="molecule type" value="Genomic_DNA"/>
</dbReference>
<dbReference type="SUPFAM" id="SSF82866">
    <property type="entry name" value="Multidrug efflux transporter AcrB transmembrane domain"/>
    <property type="match status" value="2"/>
</dbReference>
<feature type="transmembrane region" description="Helical" evidence="8">
    <location>
        <begin position="983"/>
        <end position="1007"/>
    </location>
</feature>
<dbReference type="SUPFAM" id="SSF82693">
    <property type="entry name" value="Multidrug efflux transporter AcrB pore domain, PN1, PN2, PC1 and PC2 subdomains"/>
    <property type="match status" value="4"/>
</dbReference>
<evidence type="ECO:0000256" key="5">
    <source>
        <dbReference type="ARBA" id="ARBA00022692"/>
    </source>
</evidence>
<keyword evidence="6 8" id="KW-1133">Transmembrane helix</keyword>
<gene>
    <name evidence="9" type="primary">mdtC</name>
    <name evidence="9" type="ORF">CARN7_0191</name>
</gene>
<evidence type="ECO:0000256" key="4">
    <source>
        <dbReference type="ARBA" id="ARBA00022519"/>
    </source>
</evidence>
<feature type="transmembrane region" description="Helical" evidence="8">
    <location>
        <begin position="954"/>
        <end position="971"/>
    </location>
</feature>
<keyword evidence="7 8" id="KW-0472">Membrane</keyword>
<comment type="caution">
    <text evidence="9">The sequence shown here is derived from an EMBL/GenBank/DDBJ whole genome shotgun (WGS) entry which is preliminary data.</text>
</comment>
<dbReference type="Gene3D" id="3.30.70.1440">
    <property type="entry name" value="Multidrug efflux transporter AcrB pore domain"/>
    <property type="match status" value="1"/>
</dbReference>
<feature type="transmembrane region" description="Helical" evidence="8">
    <location>
        <begin position="892"/>
        <end position="918"/>
    </location>
</feature>
<feature type="transmembrane region" description="Helical" evidence="8">
    <location>
        <begin position="463"/>
        <end position="490"/>
    </location>
</feature>
<feature type="transmembrane region" description="Helical" evidence="8">
    <location>
        <begin position="337"/>
        <end position="353"/>
    </location>
</feature>
<dbReference type="InterPro" id="IPR001036">
    <property type="entry name" value="Acrflvin-R"/>
</dbReference>
<reference evidence="9" key="1">
    <citation type="submission" date="2009-10" db="EMBL/GenBank/DDBJ databases">
        <title>Diversity of trophic interactions inside an arsenic-rich microbial ecosystem.</title>
        <authorList>
            <person name="Bertin P.N."/>
            <person name="Heinrich-Salmeron A."/>
            <person name="Pelletier E."/>
            <person name="Goulhen-Chollet F."/>
            <person name="Arsene-Ploetze F."/>
            <person name="Gallien S."/>
            <person name="Calteau A."/>
            <person name="Vallenet D."/>
            <person name="Casiot C."/>
            <person name="Chane-Woon-Ming B."/>
            <person name="Giloteaux L."/>
            <person name="Barakat M."/>
            <person name="Bonnefoy V."/>
            <person name="Bruneel O."/>
            <person name="Chandler M."/>
            <person name="Cleiss J."/>
            <person name="Duran R."/>
            <person name="Elbaz-Poulichet F."/>
            <person name="Fonknechten N."/>
            <person name="Lauga B."/>
            <person name="Mornico D."/>
            <person name="Ortet P."/>
            <person name="Schaeffer C."/>
            <person name="Siguier P."/>
            <person name="Alexander Thil Smith A."/>
            <person name="Van Dorsselaer A."/>
            <person name="Weissenbach J."/>
            <person name="Medigue C."/>
            <person name="Le Paslier D."/>
        </authorList>
    </citation>
    <scope>NUCLEOTIDE SEQUENCE</scope>
</reference>
<accession>E6QQE2</accession>
<dbReference type="FunFam" id="3.30.70.1430:FF:000001">
    <property type="entry name" value="Efflux pump membrane transporter"/>
    <property type="match status" value="1"/>
</dbReference>
<sequence>MGFIGWFIQRSVATTLIMLGIVLAGGLAFFALPVAPLPQIDFPVISVQASLPGASPETMASTVAMPLERSLGQIAGVNEITSSSSLGATSINLQFDLNRHIDGAARDVMAALNAARGLLPTGMPNNPIYRKVNPADAPIMILALTSKSLPREQMYDAASTILAQRIDQIKGVGQVTVGGSALPAVRIELNPLALNHYGIDVEQVRTAITSYNLNRPKGFIEDDAHHWQIYANDQAKTAAAFAPLIVAYRNGAPVRLTDVASVQNSVQDVRNIGLLNGQPAVILIITRQPGANILDTVASIKSLLPVLQASIPTAMRLNVVMDRTPGIRASLVEVERALIIAVVLVVLTVWAFLGNVRAALIPGVAVPVSLIGTFSIMYLAGFSLNTVSLMALTIATGFVVDDAVVVLENISRHIENGVAPYKAAILGAREVGNTVLSMSLSLIAVFIPILLMGGIVGRLFREFAVTLSAAVLVSLLVSLTLTPMMSAWLLRPHRPAPPLTGLTQWLHRNRLAILNGYERSLNWVLRHGGFMLCVLAAVVALNVYLYIIIPKGFFPQQDTGKLFGGIKADQSISFQAMRGKINELVKIVGQDPAVQNVIAFTGSERNSGHMFVVLKPLAERNVSADQVVARLRHRLVHFAGVKLVLQPVQDLRVGARSSNAQYQYTLQADDLDQLRKWEPKLRQAMNHLPEITDIDTDQQDKGAEAYVNIDHDSMARLNLTQKQVDNTLNDLFGQRPVSVIYTPLNQYWVVMEAAPAFWQHPESLSQVYVSNPTGTSVPLSAFAHFERTTAPLEINHQGQQVATTISFNLPIGVSLSQALAAINTTMVRIGTPGSIHGGFQGTAKAFQSSLSNEPLLILAALLAVYIVLGILYESLIHPLTILSTLPSAGVGALLALMLFHFDFSIIALIGVILLIGIVKKNAIMMVDFAISAERERGLSPRDAILEACLLRFRPIMMTTVAASLAALPLALGTGDGAEMRQPLGIAIVGGLVLSQLLTLYTTPVIYLQLDNVRRRVNQWRQNNALTTKNPA</sequence>
<dbReference type="NCBIfam" id="NF033617">
    <property type="entry name" value="RND_permease_2"/>
    <property type="match status" value="1"/>
</dbReference>
<evidence type="ECO:0000256" key="2">
    <source>
        <dbReference type="ARBA" id="ARBA00022448"/>
    </source>
</evidence>
<dbReference type="GO" id="GO:0005886">
    <property type="term" value="C:plasma membrane"/>
    <property type="evidence" value="ECO:0007669"/>
    <property type="project" value="UniProtKB-SubCell"/>
</dbReference>
<dbReference type="AlphaFoldDB" id="E6QQE2"/>
<dbReference type="PANTHER" id="PTHR32063">
    <property type="match status" value="1"/>
</dbReference>
<dbReference type="Gene3D" id="3.30.70.1430">
    <property type="entry name" value="Multidrug efflux transporter AcrB pore domain"/>
    <property type="match status" value="2"/>
</dbReference>
<organism evidence="9">
    <name type="scientific">mine drainage metagenome</name>
    <dbReference type="NCBI Taxonomy" id="410659"/>
    <lineage>
        <taxon>unclassified sequences</taxon>
        <taxon>metagenomes</taxon>
        <taxon>ecological metagenomes</taxon>
    </lineage>
</organism>
<keyword evidence="4" id="KW-0997">Cell inner membrane</keyword>
<feature type="transmembrane region" description="Helical" evidence="8">
    <location>
        <begin position="12"/>
        <end position="32"/>
    </location>
</feature>
<dbReference type="Gene3D" id="3.30.2090.10">
    <property type="entry name" value="Multidrug efflux transporter AcrB TolC docking domain, DN and DC subdomains"/>
    <property type="match status" value="2"/>
</dbReference>
<dbReference type="PRINTS" id="PR00702">
    <property type="entry name" value="ACRIFLAVINRP"/>
</dbReference>
<dbReference type="Gene3D" id="3.30.70.1320">
    <property type="entry name" value="Multidrug efflux transporter AcrB pore domain like"/>
    <property type="match status" value="1"/>
</dbReference>
<evidence type="ECO:0000313" key="9">
    <source>
        <dbReference type="EMBL" id="CBI09463.1"/>
    </source>
</evidence>
<keyword evidence="3" id="KW-1003">Cell membrane</keyword>
<evidence type="ECO:0000256" key="6">
    <source>
        <dbReference type="ARBA" id="ARBA00022989"/>
    </source>
</evidence>
<dbReference type="SUPFAM" id="SSF82714">
    <property type="entry name" value="Multidrug efflux transporter AcrB TolC docking domain, DN and DC subdomains"/>
    <property type="match status" value="2"/>
</dbReference>
<comment type="subcellular location">
    <subcellularLocation>
        <location evidence="1">Cell membrane</location>
        <topology evidence="1">Multi-pass membrane protein</topology>
    </subcellularLocation>
</comment>
<evidence type="ECO:0000256" key="1">
    <source>
        <dbReference type="ARBA" id="ARBA00004651"/>
    </source>
</evidence>
<dbReference type="Pfam" id="PF00873">
    <property type="entry name" value="ACR_tran"/>
    <property type="match status" value="1"/>
</dbReference>
<feature type="transmembrane region" description="Helical" evidence="8">
    <location>
        <begin position="529"/>
        <end position="549"/>
    </location>
</feature>
<dbReference type="GO" id="GO:0042910">
    <property type="term" value="F:xenobiotic transmembrane transporter activity"/>
    <property type="evidence" value="ECO:0007669"/>
    <property type="project" value="TreeGrafter"/>
</dbReference>
<name>E6QQE2_9ZZZZ</name>
<evidence type="ECO:0000256" key="8">
    <source>
        <dbReference type="SAM" id="Phobius"/>
    </source>
</evidence>
<evidence type="ECO:0000256" key="3">
    <source>
        <dbReference type="ARBA" id="ARBA00022475"/>
    </source>
</evidence>
<evidence type="ECO:0000256" key="7">
    <source>
        <dbReference type="ARBA" id="ARBA00023136"/>
    </source>
</evidence>
<keyword evidence="5 8" id="KW-0812">Transmembrane</keyword>
<feature type="transmembrane region" description="Helical" evidence="8">
    <location>
        <begin position="435"/>
        <end position="456"/>
    </location>
</feature>
<keyword evidence="2" id="KW-0813">Transport</keyword>
<dbReference type="Gene3D" id="1.20.1640.10">
    <property type="entry name" value="Multidrug efflux transporter AcrB transmembrane domain"/>
    <property type="match status" value="2"/>
</dbReference>
<dbReference type="FunFam" id="1.20.1640.10:FF:000001">
    <property type="entry name" value="Efflux pump membrane transporter"/>
    <property type="match status" value="1"/>
</dbReference>
<proteinExistence type="predicted"/>
<dbReference type="PANTHER" id="PTHR32063:SF34">
    <property type="entry name" value="MULTIDRUG RESISTANCE PROTEIN MDTC"/>
    <property type="match status" value="1"/>
</dbReference>
<dbReference type="InterPro" id="IPR027463">
    <property type="entry name" value="AcrB_DN_DC_subdom"/>
</dbReference>
<protein>
    <submittedName>
        <fullName evidence="9">Multidrug efflux system, subunit C</fullName>
    </submittedName>
</protein>